<evidence type="ECO:0008006" key="3">
    <source>
        <dbReference type="Google" id="ProtNLM"/>
    </source>
</evidence>
<dbReference type="Proteomes" id="UP000078292">
    <property type="component" value="Unassembled WGS sequence"/>
</dbReference>
<proteinExistence type="predicted"/>
<keyword evidence="2" id="KW-1185">Reference proteome</keyword>
<evidence type="ECO:0000313" key="1">
    <source>
        <dbReference type="EMBL" id="OAV60234.1"/>
    </source>
</evidence>
<organism evidence="1 2">
    <name type="scientific">Enteractinococcus helveticum</name>
    <dbReference type="NCBI Taxonomy" id="1837282"/>
    <lineage>
        <taxon>Bacteria</taxon>
        <taxon>Bacillati</taxon>
        <taxon>Actinomycetota</taxon>
        <taxon>Actinomycetes</taxon>
        <taxon>Micrococcales</taxon>
        <taxon>Micrococcaceae</taxon>
    </lineage>
</organism>
<evidence type="ECO:0000313" key="2">
    <source>
        <dbReference type="Proteomes" id="UP000078292"/>
    </source>
</evidence>
<dbReference type="EMBL" id="LXEY01000020">
    <property type="protein sequence ID" value="OAV60234.1"/>
    <property type="molecule type" value="Genomic_DNA"/>
</dbReference>
<dbReference type="AlphaFoldDB" id="A0A1B7LY66"/>
<reference evidence="1 2" key="1">
    <citation type="submission" date="2016-04" db="EMBL/GenBank/DDBJ databases">
        <title>First whole genome shotgun sequence of the bacterium Enteractinococcus sp. strain UASWS1574.</title>
        <authorList>
            <person name="Crovadore J."/>
            <person name="Chablais R."/>
            <person name="Lefort F."/>
        </authorList>
    </citation>
    <scope>NUCLEOTIDE SEQUENCE [LARGE SCALE GENOMIC DNA]</scope>
    <source>
        <strain evidence="1 2">UASWS1574</strain>
    </source>
</reference>
<dbReference type="OrthoDB" id="3396763at2"/>
<name>A0A1B7LY66_9MICC</name>
<comment type="caution">
    <text evidence="1">The sequence shown here is derived from an EMBL/GenBank/DDBJ whole genome shotgun (WGS) entry which is preliminary data.</text>
</comment>
<sequence>MISLRSFSPTDPLQPGADLIGHLAASPQPAIIHYTAEGRTELSGRVAINWATKTTHLIDSYGIASPDAMVVDVPVTWRSVVLTLGVAWCDVTCSNDADDAAGVLTDRPEDYETTPGEIFVTHREEVDPALINLDDEVLSHADQALLPVADVIGNALVDAPAPTEVQTHAAGVIIRATDTRLSPALWSVMVDAWRRSTPVVLVDDAVMDQLQRIIETERLGAPVQR</sequence>
<dbReference type="RefSeq" id="WP_052504776.1">
    <property type="nucleotide sequence ID" value="NZ_LXEY01000020.1"/>
</dbReference>
<protein>
    <recommendedName>
        <fullName evidence="3">TIGR03089 family protein</fullName>
    </recommendedName>
</protein>
<dbReference type="STRING" id="1837282.A6F49_12695"/>
<accession>A0A1B7LY66</accession>
<gene>
    <name evidence="1" type="ORF">A6F49_12695</name>
</gene>